<gene>
    <name evidence="2" type="ORF">CAY53_06165</name>
</gene>
<evidence type="ECO:0000313" key="2">
    <source>
        <dbReference type="EMBL" id="AVD71119.1"/>
    </source>
</evidence>
<keyword evidence="3" id="KW-1185">Reference proteome</keyword>
<feature type="transmembrane region" description="Helical" evidence="1">
    <location>
        <begin position="20"/>
        <end position="40"/>
    </location>
</feature>
<evidence type="ECO:0000313" key="3">
    <source>
        <dbReference type="Proteomes" id="UP000239867"/>
    </source>
</evidence>
<feature type="transmembrane region" description="Helical" evidence="1">
    <location>
        <begin position="52"/>
        <end position="72"/>
    </location>
</feature>
<protein>
    <submittedName>
        <fullName evidence="2">Uncharacterized protein</fullName>
    </submittedName>
</protein>
<dbReference type="Proteomes" id="UP000239867">
    <property type="component" value="Chromosome"/>
</dbReference>
<dbReference type="RefSeq" id="WP_104936394.1">
    <property type="nucleotide sequence ID" value="NZ_CP021255.1"/>
</dbReference>
<keyword evidence="1" id="KW-0812">Transmembrane</keyword>
<accession>A0A2L1GN68</accession>
<evidence type="ECO:0000256" key="1">
    <source>
        <dbReference type="SAM" id="Phobius"/>
    </source>
</evidence>
<keyword evidence="1" id="KW-0472">Membrane</keyword>
<dbReference type="AlphaFoldDB" id="A0A2L1GN68"/>
<organism evidence="2 3">
    <name type="scientific">Desulfobulbus oralis</name>
    <dbReference type="NCBI Taxonomy" id="1986146"/>
    <lineage>
        <taxon>Bacteria</taxon>
        <taxon>Pseudomonadati</taxon>
        <taxon>Thermodesulfobacteriota</taxon>
        <taxon>Desulfobulbia</taxon>
        <taxon>Desulfobulbales</taxon>
        <taxon>Desulfobulbaceae</taxon>
        <taxon>Desulfobulbus</taxon>
    </lineage>
</organism>
<proteinExistence type="predicted"/>
<feature type="transmembrane region" description="Helical" evidence="1">
    <location>
        <begin position="114"/>
        <end position="136"/>
    </location>
</feature>
<feature type="transmembrane region" description="Helical" evidence="1">
    <location>
        <begin position="84"/>
        <end position="102"/>
    </location>
</feature>
<dbReference type="EMBL" id="CP021255">
    <property type="protein sequence ID" value="AVD71119.1"/>
    <property type="molecule type" value="Genomic_DNA"/>
</dbReference>
<sequence length="256" mass="29474">MGPLNEVSQLWPTLAWIAERVIGSGYYYLLWFLALLYCLLHKGDKPDLRTTAWPLLVLLILLACPPLAWLLLTKVFSPPYYPRFVWVLMVETVLACAGTDLVRRQKGLWRKRATLLAVLLAIGTSGQFLFAGRIQFSGDFYHSSNRFKLQDETVVIADYLRQNHAGEWGYFTEKVTIEIHQYDANILSVTGRGTGMLLENLLDQTQWQSMTSEYLKNGMSVLVIRHNNKHEEKLKELGWIVESRIGSYDIYKQTNQ</sequence>
<name>A0A2L1GN68_9BACT</name>
<dbReference type="OrthoDB" id="1829094at2"/>
<dbReference type="KEGG" id="deo:CAY53_06165"/>
<keyword evidence="1" id="KW-1133">Transmembrane helix</keyword>
<reference evidence="2 3" key="1">
    <citation type="journal article" date="2018" name="MBio">
        <title>Insights into the evolution of host association through the isolation and characterization of a novel human periodontal pathobiont, Desulfobulbus oralis.</title>
        <authorList>
            <person name="Cross K.L."/>
            <person name="Chirania P."/>
            <person name="Xiong W."/>
            <person name="Beall C.J."/>
            <person name="Elkins J.G."/>
            <person name="Giannone R.J."/>
            <person name="Griffen A.L."/>
            <person name="Guss A.M."/>
            <person name="Hettich R.L."/>
            <person name="Joshi S.S."/>
            <person name="Mokrzan E.M."/>
            <person name="Martin R.K."/>
            <person name="Zhulin I.B."/>
            <person name="Leys E.J."/>
            <person name="Podar M."/>
        </authorList>
    </citation>
    <scope>NUCLEOTIDE SEQUENCE [LARGE SCALE GENOMIC DNA]</scope>
    <source>
        <strain evidence="2 3">ORNL</strain>
    </source>
</reference>